<organism evidence="1 2">
    <name type="scientific">Setaria viridis</name>
    <name type="common">Green bristlegrass</name>
    <name type="synonym">Setaria italica subsp. viridis</name>
    <dbReference type="NCBI Taxonomy" id="4556"/>
    <lineage>
        <taxon>Eukaryota</taxon>
        <taxon>Viridiplantae</taxon>
        <taxon>Streptophyta</taxon>
        <taxon>Embryophyta</taxon>
        <taxon>Tracheophyta</taxon>
        <taxon>Spermatophyta</taxon>
        <taxon>Magnoliopsida</taxon>
        <taxon>Liliopsida</taxon>
        <taxon>Poales</taxon>
        <taxon>Poaceae</taxon>
        <taxon>PACMAD clade</taxon>
        <taxon>Panicoideae</taxon>
        <taxon>Panicodae</taxon>
        <taxon>Paniceae</taxon>
        <taxon>Cenchrinae</taxon>
        <taxon>Setaria</taxon>
    </lineage>
</organism>
<evidence type="ECO:0000313" key="2">
    <source>
        <dbReference type="Proteomes" id="UP000298652"/>
    </source>
</evidence>
<keyword evidence="2" id="KW-1185">Reference proteome</keyword>
<dbReference type="EMBL" id="CM016559">
    <property type="protein sequence ID" value="TKV99533.1"/>
    <property type="molecule type" value="Genomic_DNA"/>
</dbReference>
<accession>A0A4U6TEU3</accession>
<dbReference type="Gramene" id="TKV99533">
    <property type="protein sequence ID" value="TKV99533"/>
    <property type="gene ID" value="SEVIR_8G050350v2"/>
</dbReference>
<dbReference type="AlphaFoldDB" id="A0A4U6TEU3"/>
<protein>
    <submittedName>
        <fullName evidence="1">Uncharacterized protein</fullName>
    </submittedName>
</protein>
<reference evidence="1" key="1">
    <citation type="submission" date="2019-03" db="EMBL/GenBank/DDBJ databases">
        <title>WGS assembly of Setaria viridis.</title>
        <authorList>
            <person name="Huang P."/>
            <person name="Jenkins J."/>
            <person name="Grimwood J."/>
            <person name="Barry K."/>
            <person name="Healey A."/>
            <person name="Mamidi S."/>
            <person name="Sreedasyam A."/>
            <person name="Shu S."/>
            <person name="Feldman M."/>
            <person name="Wu J."/>
            <person name="Yu Y."/>
            <person name="Chen C."/>
            <person name="Johnson J."/>
            <person name="Rokhsar D."/>
            <person name="Baxter I."/>
            <person name="Schmutz J."/>
            <person name="Brutnell T."/>
            <person name="Kellogg E."/>
        </authorList>
    </citation>
    <scope>NUCLEOTIDE SEQUENCE [LARGE SCALE GENOMIC DNA]</scope>
</reference>
<sequence length="51" mass="5842">MDPRADQEGRTRLNPNEYHGALKESNLTMEIALCHLSIPTLTSRWDTCLEI</sequence>
<evidence type="ECO:0000313" key="1">
    <source>
        <dbReference type="EMBL" id="TKV99533.1"/>
    </source>
</evidence>
<name>A0A4U6TEU3_SETVI</name>
<proteinExistence type="predicted"/>
<dbReference type="Proteomes" id="UP000298652">
    <property type="component" value="Chromosome 8"/>
</dbReference>
<gene>
    <name evidence="1" type="ORF">SEVIR_8G050350v2</name>
</gene>